<keyword evidence="2" id="KW-0472">Membrane</keyword>
<keyword evidence="1" id="KW-0175">Coiled coil</keyword>
<feature type="transmembrane region" description="Helical" evidence="2">
    <location>
        <begin position="42"/>
        <end position="60"/>
    </location>
</feature>
<evidence type="ECO:0000256" key="1">
    <source>
        <dbReference type="SAM" id="Coils"/>
    </source>
</evidence>
<feature type="transmembrane region" description="Helical" evidence="2">
    <location>
        <begin position="139"/>
        <end position="158"/>
    </location>
</feature>
<proteinExistence type="predicted"/>
<accession>A0ABT8R586</accession>
<feature type="transmembrane region" description="Helical" evidence="2">
    <location>
        <begin position="67"/>
        <end position="85"/>
    </location>
</feature>
<feature type="transmembrane region" description="Helical" evidence="2">
    <location>
        <begin position="91"/>
        <end position="108"/>
    </location>
</feature>
<reference evidence="3" key="1">
    <citation type="submission" date="2023-07" db="EMBL/GenBank/DDBJ databases">
        <title>The genome sequence of Rhodocytophaga aerolata KACC 12507.</title>
        <authorList>
            <person name="Zhang X."/>
        </authorList>
    </citation>
    <scope>NUCLEOTIDE SEQUENCE</scope>
    <source>
        <strain evidence="3">KACC 12507</strain>
    </source>
</reference>
<dbReference type="EMBL" id="JAUKPO010000004">
    <property type="protein sequence ID" value="MDO1446453.1"/>
    <property type="molecule type" value="Genomic_DNA"/>
</dbReference>
<sequence length="286" mass="32441">MINKMEIKNIEKFFLNTILIISIAGVFLVLMSNVLLFPEDILSIYISIAILAACIVAYILRRNYPTVAVLTVTSVVLAAMSYQRLTIPNTTTTLAVVLIVGFIFSIMLKGRIMWIMHGITFIIINTLFLHHIQDALTAGITYSVLYFILTYASGVLKASYDRIHQHLRDTNSQLKEKAKEIEAQNEELLQIQNNLSALNRDLEKIVNERTAKIQLQNEILIKYSYTNAHQLRGPVARLLGLASIYKLEPDTDPAFFIEKMVDQAMEIDSVIKQINLELESNHVESK</sequence>
<gene>
    <name evidence="3" type="ORF">Q0590_09350</name>
</gene>
<feature type="transmembrane region" description="Helical" evidence="2">
    <location>
        <begin position="115"/>
        <end position="133"/>
    </location>
</feature>
<keyword evidence="2" id="KW-1133">Transmembrane helix</keyword>
<name>A0ABT8R586_9BACT</name>
<dbReference type="Proteomes" id="UP001168528">
    <property type="component" value="Unassembled WGS sequence"/>
</dbReference>
<keyword evidence="4" id="KW-1185">Reference proteome</keyword>
<evidence type="ECO:0000313" key="4">
    <source>
        <dbReference type="Proteomes" id="UP001168528"/>
    </source>
</evidence>
<feature type="coiled-coil region" evidence="1">
    <location>
        <begin position="164"/>
        <end position="208"/>
    </location>
</feature>
<evidence type="ECO:0000256" key="2">
    <source>
        <dbReference type="SAM" id="Phobius"/>
    </source>
</evidence>
<organism evidence="3 4">
    <name type="scientific">Rhodocytophaga aerolata</name>
    <dbReference type="NCBI Taxonomy" id="455078"/>
    <lineage>
        <taxon>Bacteria</taxon>
        <taxon>Pseudomonadati</taxon>
        <taxon>Bacteroidota</taxon>
        <taxon>Cytophagia</taxon>
        <taxon>Cytophagales</taxon>
        <taxon>Rhodocytophagaceae</taxon>
        <taxon>Rhodocytophaga</taxon>
    </lineage>
</organism>
<comment type="caution">
    <text evidence="3">The sequence shown here is derived from an EMBL/GenBank/DDBJ whole genome shotgun (WGS) entry which is preliminary data.</text>
</comment>
<evidence type="ECO:0000313" key="3">
    <source>
        <dbReference type="EMBL" id="MDO1446453.1"/>
    </source>
</evidence>
<keyword evidence="2" id="KW-0812">Transmembrane</keyword>
<evidence type="ECO:0008006" key="5">
    <source>
        <dbReference type="Google" id="ProtNLM"/>
    </source>
</evidence>
<feature type="transmembrane region" description="Helical" evidence="2">
    <location>
        <begin position="12"/>
        <end position="36"/>
    </location>
</feature>
<protein>
    <recommendedName>
        <fullName evidence="5">HAMP domain-containing histidine kinase</fullName>
    </recommendedName>
</protein>
<dbReference type="RefSeq" id="WP_302037258.1">
    <property type="nucleotide sequence ID" value="NZ_JAUKPO010000004.1"/>
</dbReference>